<keyword evidence="2" id="KW-1185">Reference proteome</keyword>
<evidence type="ECO:0000313" key="1">
    <source>
        <dbReference type="EMBL" id="EPE10968.1"/>
    </source>
</evidence>
<sequence>MGPAERGVMRQTCFRFMQIVHEPVSLCTPWFTASLQLHTSAKFFFEFCKRSRFNAYPIHPQYLTKGEYGDLRLRRSIREAQLRRELCKRCLDHRESLYSGVLVSRAALARRGRRYCTDCEMYQPESAFGPESRKRCRMKDATIKLCEHETRGCLDIALAANAAIDLRVDRGINLYSPECDANAEYGPRYHKMTHDHAKNFQENNALEAPRSRASRPPTPDGGCGWNILGNAIQYLVGHIQVLAASIHTRNNNTVAKSLMPQAWEPRNLASAVNGEYTEIFRCQHTDHHRPSDRTKPKPATYDSPRIVMSHAVDGYAERSGALTMIWAGHMFDIADAKEGAGIQGLTRDKLREMIANLSVDKVPTICPHVKQLGMKQLALAFDEYRCACFDAPRDTADDAMRPLKANPHPWSARSWHIADYQREPSDCTHRPGFDRCCRCYNDDRPGARHTSPRTLMPEWTGDGVKETPAALHAYRCDMCATEYRWQRAGKSIFLETRKAITTSLEFCGRPRSGKVPPYMFAQFVDPDTMYQLPSRPRWDGNVFCDDRQCYVRTCSWAWLDLMFLDSYAYIGREEFPKWRSRSENEPALDLNRLGSMVSDSTRVIRTITPPDGYMPVNQMQQWEMDDLGGGDFEDELDDELDWW</sequence>
<proteinExistence type="predicted"/>
<organism evidence="1 2">
    <name type="scientific">Ophiostoma piceae (strain UAMH 11346)</name>
    <name type="common">Sap stain fungus</name>
    <dbReference type="NCBI Taxonomy" id="1262450"/>
    <lineage>
        <taxon>Eukaryota</taxon>
        <taxon>Fungi</taxon>
        <taxon>Dikarya</taxon>
        <taxon>Ascomycota</taxon>
        <taxon>Pezizomycotina</taxon>
        <taxon>Sordariomycetes</taxon>
        <taxon>Sordariomycetidae</taxon>
        <taxon>Ophiostomatales</taxon>
        <taxon>Ophiostomataceae</taxon>
        <taxon>Ophiostoma</taxon>
    </lineage>
</organism>
<evidence type="ECO:0000313" key="2">
    <source>
        <dbReference type="Proteomes" id="UP000016923"/>
    </source>
</evidence>
<dbReference type="HOGENOM" id="CLU_425835_0_0_1"/>
<gene>
    <name evidence="1" type="ORF">F503_06063</name>
</gene>
<dbReference type="EMBL" id="KE148146">
    <property type="protein sequence ID" value="EPE10968.1"/>
    <property type="molecule type" value="Genomic_DNA"/>
</dbReference>
<dbReference type="Proteomes" id="UP000016923">
    <property type="component" value="Unassembled WGS sequence"/>
</dbReference>
<protein>
    <submittedName>
        <fullName evidence="1">Uncharacterized protein</fullName>
    </submittedName>
</protein>
<dbReference type="VEuPathDB" id="FungiDB:F503_06063"/>
<reference evidence="1 2" key="1">
    <citation type="journal article" date="2013" name="BMC Genomics">
        <title>The genome and transcriptome of the pine saprophyte Ophiostoma piceae, and a comparison with the bark beetle-associated pine pathogen Grosmannia clavigera.</title>
        <authorList>
            <person name="Haridas S."/>
            <person name="Wang Y."/>
            <person name="Lim L."/>
            <person name="Massoumi Alamouti S."/>
            <person name="Jackman S."/>
            <person name="Docking R."/>
            <person name="Robertson G."/>
            <person name="Birol I."/>
            <person name="Bohlmann J."/>
            <person name="Breuil C."/>
        </authorList>
    </citation>
    <scope>NUCLEOTIDE SEQUENCE [LARGE SCALE GENOMIC DNA]</scope>
    <source>
        <strain evidence="1 2">UAMH 11346</strain>
    </source>
</reference>
<accession>S3CW65</accession>
<dbReference type="AlphaFoldDB" id="S3CW65"/>
<name>S3CW65_OPHP1</name>